<dbReference type="EMBL" id="BPVZ01000136">
    <property type="protein sequence ID" value="GKV39809.1"/>
    <property type="molecule type" value="Genomic_DNA"/>
</dbReference>
<name>A0AAV5LRP8_9ROSI</name>
<comment type="caution">
    <text evidence="1">The sequence shown here is derived from an EMBL/GenBank/DDBJ whole genome shotgun (WGS) entry which is preliminary data.</text>
</comment>
<organism evidence="1 2">
    <name type="scientific">Rubroshorea leprosula</name>
    <dbReference type="NCBI Taxonomy" id="152421"/>
    <lineage>
        <taxon>Eukaryota</taxon>
        <taxon>Viridiplantae</taxon>
        <taxon>Streptophyta</taxon>
        <taxon>Embryophyta</taxon>
        <taxon>Tracheophyta</taxon>
        <taxon>Spermatophyta</taxon>
        <taxon>Magnoliopsida</taxon>
        <taxon>eudicotyledons</taxon>
        <taxon>Gunneridae</taxon>
        <taxon>Pentapetalae</taxon>
        <taxon>rosids</taxon>
        <taxon>malvids</taxon>
        <taxon>Malvales</taxon>
        <taxon>Dipterocarpaceae</taxon>
        <taxon>Rubroshorea</taxon>
    </lineage>
</organism>
<gene>
    <name evidence="1" type="ORF">SLEP1_g47525</name>
</gene>
<dbReference type="Proteomes" id="UP001054252">
    <property type="component" value="Unassembled WGS sequence"/>
</dbReference>
<proteinExistence type="predicted"/>
<accession>A0AAV5LRP8</accession>
<sequence length="72" mass="8403">MLLSLIPVEEQRTISSTRHDFSNPNAVVVPILKKEELLQDESNMHHCLLRPYQCQGNREVVRNSYLDEQQDP</sequence>
<protein>
    <submittedName>
        <fullName evidence="1">Uncharacterized protein</fullName>
    </submittedName>
</protein>
<evidence type="ECO:0000313" key="2">
    <source>
        <dbReference type="Proteomes" id="UP001054252"/>
    </source>
</evidence>
<dbReference type="AlphaFoldDB" id="A0AAV5LRP8"/>
<keyword evidence="2" id="KW-1185">Reference proteome</keyword>
<reference evidence="1 2" key="1">
    <citation type="journal article" date="2021" name="Commun. Biol.">
        <title>The genome of Shorea leprosula (Dipterocarpaceae) highlights the ecological relevance of drought in aseasonal tropical rainforests.</title>
        <authorList>
            <person name="Ng K.K.S."/>
            <person name="Kobayashi M.J."/>
            <person name="Fawcett J.A."/>
            <person name="Hatakeyama M."/>
            <person name="Paape T."/>
            <person name="Ng C.H."/>
            <person name="Ang C.C."/>
            <person name="Tnah L.H."/>
            <person name="Lee C.T."/>
            <person name="Nishiyama T."/>
            <person name="Sese J."/>
            <person name="O'Brien M.J."/>
            <person name="Copetti D."/>
            <person name="Mohd Noor M.I."/>
            <person name="Ong R.C."/>
            <person name="Putra M."/>
            <person name="Sireger I.Z."/>
            <person name="Indrioko S."/>
            <person name="Kosugi Y."/>
            <person name="Izuno A."/>
            <person name="Isagi Y."/>
            <person name="Lee S.L."/>
            <person name="Shimizu K.K."/>
        </authorList>
    </citation>
    <scope>NUCLEOTIDE SEQUENCE [LARGE SCALE GENOMIC DNA]</scope>
    <source>
        <strain evidence="1">214</strain>
    </source>
</reference>
<evidence type="ECO:0000313" key="1">
    <source>
        <dbReference type="EMBL" id="GKV39809.1"/>
    </source>
</evidence>